<dbReference type="SUPFAM" id="SSF56112">
    <property type="entry name" value="Protein kinase-like (PK-like)"/>
    <property type="match status" value="1"/>
</dbReference>
<feature type="compositionally biased region" description="Basic residues" evidence="6">
    <location>
        <begin position="452"/>
        <end position="465"/>
    </location>
</feature>
<dbReference type="EMBL" id="BRYA01000554">
    <property type="protein sequence ID" value="GMI22808.1"/>
    <property type="molecule type" value="Genomic_DNA"/>
</dbReference>
<dbReference type="InterPro" id="IPR011009">
    <property type="entry name" value="Kinase-like_dom_sf"/>
</dbReference>
<dbReference type="Gene3D" id="1.10.510.10">
    <property type="entry name" value="Transferase(Phosphotransferase) domain 1"/>
    <property type="match status" value="1"/>
</dbReference>
<dbReference type="PANTHER" id="PTHR24353">
    <property type="entry name" value="CYCLIC NUCLEOTIDE-DEPENDENT PROTEIN KINASE"/>
    <property type="match status" value="1"/>
</dbReference>
<comment type="caution">
    <text evidence="9">The sequence shown here is derived from an EMBL/GenBank/DDBJ whole genome shotgun (WGS) entry which is preliminary data.</text>
</comment>
<dbReference type="Gene3D" id="3.30.200.20">
    <property type="entry name" value="Phosphorylase Kinase, domain 1"/>
    <property type="match status" value="1"/>
</dbReference>
<dbReference type="PROSITE" id="PS51285">
    <property type="entry name" value="AGC_KINASE_CTER"/>
    <property type="match status" value="1"/>
</dbReference>
<evidence type="ECO:0000256" key="6">
    <source>
        <dbReference type="SAM" id="MobiDB-lite"/>
    </source>
</evidence>
<evidence type="ECO:0000259" key="7">
    <source>
        <dbReference type="PROSITE" id="PS50011"/>
    </source>
</evidence>
<feature type="domain" description="AGC-kinase C-terminal" evidence="8">
    <location>
        <begin position="335"/>
        <end position="409"/>
    </location>
</feature>
<sequence>MGNCSASTSDVDKTLQVKKGTLDPTCFEEHRALGQGGFGTVFAVTKNFGPMSEREDFHAMKRLEKQRIISCPGMDILVMGELHFMEEISDDHSERSEFLMKLECAFQDKAYVYLVQSLMEGGDALHLQNASPGRVLPMGTIRWLVCNCLLGLESLHNSHKILHRDIKEENLLIDKHGYARLADFGMADKLKNDVSYAHGGTLPYMSPESRDKGDKKAQRVTHDFFAVGVMMYRMCCNHYPFDMHEHNYNTVLALHLNERAQEKDMKTTLVREDEINFEREMLPEHYKLDREFVLKKSGGDEVFVDLVQKLTVMKEDCRLGAKGGVEAIMKHKFFDGVDWEAIKNKKAPSPCVPKPNDMATICRGDLDVFEQIAFDANTKKIEEVGIGSVADKVFEDFYYNPWHEEDSYSYRVSGSGSNVGTSSRREDRRLQREKEIEQKRKKMGSEITVRRNSMRTKSFHIGDKKRKRIENMINEEVVEEGEEEEAE</sequence>
<evidence type="ECO:0000259" key="8">
    <source>
        <dbReference type="PROSITE" id="PS51285"/>
    </source>
</evidence>
<keyword evidence="10" id="KW-1185">Reference proteome</keyword>
<accession>A0A9W7FXZ4</accession>
<keyword evidence="3" id="KW-0547">Nucleotide-binding</keyword>
<name>A0A9W7FXZ4_9STRA</name>
<evidence type="ECO:0000313" key="10">
    <source>
        <dbReference type="Proteomes" id="UP001165065"/>
    </source>
</evidence>
<feature type="domain" description="Protein kinase" evidence="7">
    <location>
        <begin position="27"/>
        <end position="334"/>
    </location>
</feature>
<protein>
    <recommendedName>
        <fullName evidence="11">Protein kinase domain-containing protein</fullName>
    </recommendedName>
</protein>
<proteinExistence type="predicted"/>
<feature type="compositionally biased region" description="Low complexity" evidence="6">
    <location>
        <begin position="411"/>
        <end position="422"/>
    </location>
</feature>
<keyword evidence="2" id="KW-0808">Transferase</keyword>
<evidence type="ECO:0000256" key="2">
    <source>
        <dbReference type="ARBA" id="ARBA00022679"/>
    </source>
</evidence>
<keyword evidence="5" id="KW-0067">ATP-binding</keyword>
<dbReference type="SMART" id="SM00220">
    <property type="entry name" value="S_TKc"/>
    <property type="match status" value="1"/>
</dbReference>
<evidence type="ECO:0000256" key="3">
    <source>
        <dbReference type="ARBA" id="ARBA00022741"/>
    </source>
</evidence>
<feature type="compositionally biased region" description="Basic and acidic residues" evidence="6">
    <location>
        <begin position="423"/>
        <end position="438"/>
    </location>
</feature>
<reference evidence="10" key="1">
    <citation type="journal article" date="2023" name="Commun. Biol.">
        <title>Genome analysis of Parmales, the sister group of diatoms, reveals the evolutionary specialization of diatoms from phago-mixotrophs to photoautotrophs.</title>
        <authorList>
            <person name="Ban H."/>
            <person name="Sato S."/>
            <person name="Yoshikawa S."/>
            <person name="Yamada K."/>
            <person name="Nakamura Y."/>
            <person name="Ichinomiya M."/>
            <person name="Sato N."/>
            <person name="Blanc-Mathieu R."/>
            <person name="Endo H."/>
            <person name="Kuwata A."/>
            <person name="Ogata H."/>
        </authorList>
    </citation>
    <scope>NUCLEOTIDE SEQUENCE [LARGE SCALE GENOMIC DNA]</scope>
</reference>
<dbReference type="InterPro" id="IPR000961">
    <property type="entry name" value="AGC-kinase_C"/>
</dbReference>
<dbReference type="PROSITE" id="PS00108">
    <property type="entry name" value="PROTEIN_KINASE_ST"/>
    <property type="match status" value="1"/>
</dbReference>
<dbReference type="AlphaFoldDB" id="A0A9W7FXZ4"/>
<organism evidence="9 10">
    <name type="scientific">Triparma columacea</name>
    <dbReference type="NCBI Taxonomy" id="722753"/>
    <lineage>
        <taxon>Eukaryota</taxon>
        <taxon>Sar</taxon>
        <taxon>Stramenopiles</taxon>
        <taxon>Ochrophyta</taxon>
        <taxon>Bolidophyceae</taxon>
        <taxon>Parmales</taxon>
        <taxon>Triparmaceae</taxon>
        <taxon>Triparma</taxon>
    </lineage>
</organism>
<evidence type="ECO:0000313" key="9">
    <source>
        <dbReference type="EMBL" id="GMI22808.1"/>
    </source>
</evidence>
<dbReference type="Pfam" id="PF00069">
    <property type="entry name" value="Pkinase"/>
    <property type="match status" value="1"/>
</dbReference>
<dbReference type="GO" id="GO:0004674">
    <property type="term" value="F:protein serine/threonine kinase activity"/>
    <property type="evidence" value="ECO:0007669"/>
    <property type="project" value="UniProtKB-KW"/>
</dbReference>
<feature type="region of interest" description="Disordered" evidence="6">
    <location>
        <begin position="410"/>
        <end position="465"/>
    </location>
</feature>
<gene>
    <name evidence="9" type="ORF">TrCOL_g3946</name>
</gene>
<keyword evidence="1" id="KW-0723">Serine/threonine-protein kinase</keyword>
<evidence type="ECO:0000256" key="5">
    <source>
        <dbReference type="ARBA" id="ARBA00022840"/>
    </source>
</evidence>
<dbReference type="InterPro" id="IPR008271">
    <property type="entry name" value="Ser/Thr_kinase_AS"/>
</dbReference>
<evidence type="ECO:0000256" key="4">
    <source>
        <dbReference type="ARBA" id="ARBA00022777"/>
    </source>
</evidence>
<evidence type="ECO:0000256" key="1">
    <source>
        <dbReference type="ARBA" id="ARBA00022527"/>
    </source>
</evidence>
<keyword evidence="4" id="KW-0418">Kinase</keyword>
<dbReference type="GO" id="GO:0005524">
    <property type="term" value="F:ATP binding"/>
    <property type="evidence" value="ECO:0007669"/>
    <property type="project" value="UniProtKB-KW"/>
</dbReference>
<dbReference type="InterPro" id="IPR000719">
    <property type="entry name" value="Prot_kinase_dom"/>
</dbReference>
<dbReference type="Proteomes" id="UP001165065">
    <property type="component" value="Unassembled WGS sequence"/>
</dbReference>
<dbReference type="PANTHER" id="PTHR24353:SF147">
    <property type="entry name" value="CGMP-DEPENDENT SERINE_THREONIN PROTEIN KINASE-RELATED"/>
    <property type="match status" value="1"/>
</dbReference>
<dbReference type="OrthoDB" id="190969at2759"/>
<evidence type="ECO:0008006" key="11">
    <source>
        <dbReference type="Google" id="ProtNLM"/>
    </source>
</evidence>
<dbReference type="PROSITE" id="PS50011">
    <property type="entry name" value="PROTEIN_KINASE_DOM"/>
    <property type="match status" value="1"/>
</dbReference>